<protein>
    <submittedName>
        <fullName evidence="3">Alpha/beta hydrolase family protein</fullName>
    </submittedName>
</protein>
<dbReference type="EMBL" id="KY523104">
    <property type="protein sequence ID" value="QKU35260.1"/>
    <property type="molecule type" value="Genomic_DNA"/>
</dbReference>
<keyword evidence="1" id="KW-0472">Membrane</keyword>
<keyword evidence="3" id="KW-0378">Hydrolase</keyword>
<dbReference type="Gene3D" id="3.40.50.1820">
    <property type="entry name" value="alpha/beta hydrolase"/>
    <property type="match status" value="2"/>
</dbReference>
<sequence>MYCIDIIYFITLVIATIKSFISRIVDIFVFYPHCKNQLLFNDLNSDNSKLIFIKTKKNKRVSLVIFFPRNKSDPTKCLVYSHGNRATIVNKLNYFKKLADELGTYVITYDYLGYGLSENERPSEQGCYDSIEAVMEYVQNNLQIGKSNIYLVGRSLGTGIVVDYAAKNNWNNPIMLISPYKNIITVVMDFWLFTWFDKFNTLWKIQNIKCPIKIIHGNKDNVINISHSQILANKMPNKTFQPIWLDNVGHNKIFKMIDISQFIELVNYNNKN</sequence>
<accession>A0A6N1NMQ7</accession>
<dbReference type="InterPro" id="IPR029058">
    <property type="entry name" value="AB_hydrolase_fold"/>
</dbReference>
<dbReference type="KEGG" id="vg:80518682"/>
<dbReference type="PANTHER" id="PTHR12277:SF81">
    <property type="entry name" value="PROTEIN ABHD13"/>
    <property type="match status" value="1"/>
</dbReference>
<proteinExistence type="predicted"/>
<evidence type="ECO:0000256" key="1">
    <source>
        <dbReference type="SAM" id="Phobius"/>
    </source>
</evidence>
<dbReference type="GO" id="GO:0016787">
    <property type="term" value="F:hydrolase activity"/>
    <property type="evidence" value="ECO:0007669"/>
    <property type="project" value="UniProtKB-KW"/>
</dbReference>
<dbReference type="RefSeq" id="YP_010781918.1">
    <property type="nucleotide sequence ID" value="NC_075039.1"/>
</dbReference>
<reference evidence="3" key="2">
    <citation type="journal article" date="2018" name="Nat. Commun.">
        <title>Tailed giant Tupanvirus possesses the most complete translational apparatus of the known virosphere.</title>
        <authorList>
            <person name="Abrahao J."/>
            <person name="Silva L."/>
            <person name="Silva L.S."/>
            <person name="Khalil J.Y.B."/>
            <person name="Rodrigues R."/>
            <person name="Arantes T."/>
            <person name="Assis F."/>
            <person name="Boratto P."/>
            <person name="Andrade M."/>
            <person name="Kroon E.G."/>
            <person name="Ribeiro B."/>
            <person name="Bergier I."/>
            <person name="Seligmann H."/>
            <person name="Ghigo E."/>
            <person name="Colson P."/>
            <person name="Levasseur A."/>
            <person name="Kroemer G."/>
            <person name="Raoult D."/>
            <person name="La Scola B."/>
        </authorList>
    </citation>
    <scope>NUCLEOTIDE SEQUENCE [LARGE SCALE GENOMIC DNA]</scope>
    <source>
        <strain evidence="3">Soda lake</strain>
    </source>
</reference>
<name>A0A6N1NMQ7_9VIRU</name>
<dbReference type="InterPro" id="IPR000073">
    <property type="entry name" value="AB_hydrolase_1"/>
</dbReference>
<evidence type="ECO:0000313" key="3">
    <source>
        <dbReference type="EMBL" id="QKU35260.1"/>
    </source>
</evidence>
<dbReference type="PANTHER" id="PTHR12277">
    <property type="entry name" value="ALPHA/BETA HYDROLASE DOMAIN-CONTAINING PROTEIN"/>
    <property type="match status" value="1"/>
</dbReference>
<dbReference type="SUPFAM" id="SSF53474">
    <property type="entry name" value="alpha/beta-Hydrolases"/>
    <property type="match status" value="1"/>
</dbReference>
<dbReference type="Pfam" id="PF00561">
    <property type="entry name" value="Abhydrolase_1"/>
    <property type="match status" value="1"/>
</dbReference>
<feature type="domain" description="AB hydrolase-1" evidence="2">
    <location>
        <begin position="95"/>
        <end position="172"/>
    </location>
</feature>
<evidence type="ECO:0000259" key="2">
    <source>
        <dbReference type="Pfam" id="PF00561"/>
    </source>
</evidence>
<dbReference type="GeneID" id="80518682"/>
<feature type="transmembrane region" description="Helical" evidence="1">
    <location>
        <begin position="6"/>
        <end position="31"/>
    </location>
</feature>
<reference evidence="3" key="1">
    <citation type="submission" date="2017-01" db="EMBL/GenBank/DDBJ databases">
        <authorList>
            <person name="Assis F.L."/>
            <person name="Abrahao J.S."/>
            <person name="Silva L."/>
            <person name="Khalil J.B."/>
            <person name="Rodrigues R."/>
            <person name="Silva L.S."/>
            <person name="Arantes T."/>
            <person name="Boratto P."/>
            <person name="Andrade M."/>
            <person name="Kroon E.G."/>
            <person name="Ribeiro B."/>
            <person name="Bergier I."/>
            <person name="Seligmann H."/>
            <person name="Ghigo E."/>
            <person name="Colson P."/>
            <person name="Levasseur A."/>
            <person name="Raoult D."/>
            <person name="Scola B.L."/>
        </authorList>
    </citation>
    <scope>NUCLEOTIDE SEQUENCE</scope>
    <source>
        <strain evidence="3">Soda lake</strain>
    </source>
</reference>
<keyword evidence="1" id="KW-0812">Transmembrane</keyword>
<keyword evidence="1" id="KW-1133">Transmembrane helix</keyword>
<organism evidence="3">
    <name type="scientific">Tupanvirus soda lake</name>
    <dbReference type="NCBI Taxonomy" id="2126985"/>
    <lineage>
        <taxon>Viruses</taxon>
        <taxon>Varidnaviria</taxon>
        <taxon>Bamfordvirae</taxon>
        <taxon>Nucleocytoviricota</taxon>
        <taxon>Megaviricetes</taxon>
        <taxon>Imitervirales</taxon>
        <taxon>Mimiviridae</taxon>
        <taxon>Megamimivirinae</taxon>
        <taxon>Tupanvirus</taxon>
        <taxon>Tupanvirus salinum</taxon>
    </lineage>
</organism>